<name>A0A5B0MIK8_PUCGR</name>
<dbReference type="InterPro" id="IPR000626">
    <property type="entry name" value="Ubiquitin-like_dom"/>
</dbReference>
<gene>
    <name evidence="4" type="ORF">PGT21_007699</name>
    <name evidence="5" type="ORF">PGTUg99_009550</name>
</gene>
<evidence type="ECO:0000313" key="5">
    <source>
        <dbReference type="EMBL" id="KAA1135512.1"/>
    </source>
</evidence>
<evidence type="ECO:0000256" key="2">
    <source>
        <dbReference type="SAM" id="Phobius"/>
    </source>
</evidence>
<dbReference type="OrthoDB" id="2556122at2759"/>
<keyword evidence="6" id="KW-1185">Reference proteome</keyword>
<proteinExistence type="predicted"/>
<feature type="domain" description="Ubiquitin-like" evidence="3">
    <location>
        <begin position="86"/>
        <end position="146"/>
    </location>
</feature>
<feature type="region of interest" description="Disordered" evidence="1">
    <location>
        <begin position="1"/>
        <end position="46"/>
    </location>
</feature>
<dbReference type="PANTHER" id="PTHR28049:SF1">
    <property type="entry name" value="DSC E3 UBIQUITIN LIGASE COMPLEX SUBUNIT 3"/>
    <property type="match status" value="1"/>
</dbReference>
<dbReference type="EMBL" id="VSWC01000145">
    <property type="protein sequence ID" value="KAA1076452.1"/>
    <property type="molecule type" value="Genomic_DNA"/>
</dbReference>
<evidence type="ECO:0000259" key="3">
    <source>
        <dbReference type="PROSITE" id="PS50053"/>
    </source>
</evidence>
<dbReference type="AlphaFoldDB" id="A0A5B0MIK8"/>
<organism evidence="4 6">
    <name type="scientific">Puccinia graminis f. sp. tritici</name>
    <dbReference type="NCBI Taxonomy" id="56615"/>
    <lineage>
        <taxon>Eukaryota</taxon>
        <taxon>Fungi</taxon>
        <taxon>Dikarya</taxon>
        <taxon>Basidiomycota</taxon>
        <taxon>Pucciniomycotina</taxon>
        <taxon>Pucciniomycetes</taxon>
        <taxon>Pucciniales</taxon>
        <taxon>Pucciniaceae</taxon>
        <taxon>Puccinia</taxon>
    </lineage>
</organism>
<dbReference type="Gene3D" id="3.10.20.90">
    <property type="entry name" value="Phosphatidylinositol 3-kinase Catalytic Subunit, Chain A, domain 1"/>
    <property type="match status" value="1"/>
</dbReference>
<keyword evidence="2" id="KW-0812">Transmembrane</keyword>
<feature type="transmembrane region" description="Helical" evidence="2">
    <location>
        <begin position="334"/>
        <end position="355"/>
    </location>
</feature>
<evidence type="ECO:0000313" key="6">
    <source>
        <dbReference type="Proteomes" id="UP000324748"/>
    </source>
</evidence>
<evidence type="ECO:0000313" key="7">
    <source>
        <dbReference type="Proteomes" id="UP000325313"/>
    </source>
</evidence>
<dbReference type="EMBL" id="VDEP01000038">
    <property type="protein sequence ID" value="KAA1135512.1"/>
    <property type="molecule type" value="Genomic_DNA"/>
</dbReference>
<keyword evidence="2" id="KW-1133">Transmembrane helix</keyword>
<dbReference type="Pfam" id="PF10302">
    <property type="entry name" value="Dsc3_N"/>
    <property type="match status" value="1"/>
</dbReference>
<evidence type="ECO:0000313" key="4">
    <source>
        <dbReference type="EMBL" id="KAA1076452.1"/>
    </source>
</evidence>
<accession>A0A5B0MIK8</accession>
<evidence type="ECO:0000256" key="1">
    <source>
        <dbReference type="SAM" id="MobiDB-lite"/>
    </source>
</evidence>
<dbReference type="GO" id="GO:0044695">
    <property type="term" value="C:Dsc E3 ubiquitin ligase complex"/>
    <property type="evidence" value="ECO:0007669"/>
    <property type="project" value="InterPro"/>
</dbReference>
<sequence length="387" mass="42459">MNQLAQNDNSPTIHHTTTTTTSATTTTTTTPTDSSHQSGPEELDEPIGAITTDTRTIPYSIPAVEPFDTPSNILNTSVESDNHVPLTFNIRFASDGSVPDLLNVWVGDRESVREFKRRIQLLRPSLASRRLRLIYLGRVLTDGTLLVPWTELLLKRQNSQLSQTETVTRVLGDAVSGALGAVKGGYDAAIGVKSKGKGKEVEPTPGGGTHQLETVVWLQCAVGEIMSPTMTNNEAVLEPPESDPEACAQAALNEPTDHQQVPLSGFDRLAEAGFSEEDIEQVRRQFHAEHEFLNSPSGFVDTDEEEHARAMEEQWLEGLNSTQDGVDNGMGTHIYSTLFKGLCIGFFFPIIPIFFFRTDLLDRRTQLAILSGSAINFLFGVLQYTNS</sequence>
<dbReference type="PANTHER" id="PTHR28049">
    <property type="entry name" value="TRANSMEMBRANE PROTEIN YOR223W"/>
    <property type="match status" value="1"/>
</dbReference>
<feature type="compositionally biased region" description="Low complexity" evidence="1">
    <location>
        <begin position="16"/>
        <end position="32"/>
    </location>
</feature>
<dbReference type="InterPro" id="IPR019413">
    <property type="entry name" value="Dsc3_ub-like_dom"/>
</dbReference>
<dbReference type="GO" id="GO:0005783">
    <property type="term" value="C:endoplasmic reticulum"/>
    <property type="evidence" value="ECO:0007669"/>
    <property type="project" value="TreeGrafter"/>
</dbReference>
<dbReference type="PROSITE" id="PS50053">
    <property type="entry name" value="UBIQUITIN_2"/>
    <property type="match status" value="1"/>
</dbReference>
<keyword evidence="2" id="KW-0472">Membrane</keyword>
<dbReference type="Proteomes" id="UP000324748">
    <property type="component" value="Unassembled WGS sequence"/>
</dbReference>
<dbReference type="CDD" id="cd17039">
    <property type="entry name" value="Ubl_ubiquitin_like"/>
    <property type="match status" value="1"/>
</dbReference>
<dbReference type="InterPro" id="IPR045226">
    <property type="entry name" value="Dsc3"/>
</dbReference>
<feature type="transmembrane region" description="Helical" evidence="2">
    <location>
        <begin position="367"/>
        <end position="385"/>
    </location>
</feature>
<protein>
    <recommendedName>
        <fullName evidence="3">Ubiquitin-like domain-containing protein</fullName>
    </recommendedName>
</protein>
<dbReference type="Pfam" id="PF13373">
    <property type="entry name" value="Dsc3_C"/>
    <property type="match status" value="1"/>
</dbReference>
<reference evidence="6 7" key="1">
    <citation type="submission" date="2019-05" db="EMBL/GenBank/DDBJ databases">
        <title>Emergence of the Ug99 lineage of the wheat stem rust pathogen through somatic hybridization.</title>
        <authorList>
            <person name="Li F."/>
            <person name="Upadhyaya N.M."/>
            <person name="Sperschneider J."/>
            <person name="Matny O."/>
            <person name="Nguyen-Phuc H."/>
            <person name="Mago R."/>
            <person name="Raley C."/>
            <person name="Miller M.E."/>
            <person name="Silverstein K.A.T."/>
            <person name="Henningsen E."/>
            <person name="Hirsch C.D."/>
            <person name="Visser B."/>
            <person name="Pretorius Z.A."/>
            <person name="Steffenson B.J."/>
            <person name="Schwessinger B."/>
            <person name="Dodds P.N."/>
            <person name="Figueroa M."/>
        </authorList>
    </citation>
    <scope>NUCLEOTIDE SEQUENCE [LARGE SCALE GENOMIC DNA]</scope>
    <source>
        <strain evidence="4">21-0</strain>
        <strain evidence="5 7">Ug99</strain>
    </source>
</reference>
<dbReference type="Proteomes" id="UP000325313">
    <property type="component" value="Unassembled WGS sequence"/>
</dbReference>
<feature type="compositionally biased region" description="Polar residues" evidence="1">
    <location>
        <begin position="1"/>
        <end position="15"/>
    </location>
</feature>
<comment type="caution">
    <text evidence="4">The sequence shown here is derived from an EMBL/GenBank/DDBJ whole genome shotgun (WGS) entry which is preliminary data.</text>
</comment>
<dbReference type="InterPro" id="IPR025390">
    <property type="entry name" value="Dsc3_C"/>
</dbReference>